<dbReference type="PANTHER" id="PTHR10584">
    <property type="entry name" value="SUGAR KINASE"/>
    <property type="match status" value="1"/>
</dbReference>
<accession>A0A2Z3JF96</accession>
<dbReference type="InterPro" id="IPR029056">
    <property type="entry name" value="Ribokinase-like"/>
</dbReference>
<keyword evidence="2 4" id="KW-0418">Kinase</keyword>
<evidence type="ECO:0000256" key="1">
    <source>
        <dbReference type="ARBA" id="ARBA00022679"/>
    </source>
</evidence>
<dbReference type="AlphaFoldDB" id="A0A2Z3JF96"/>
<dbReference type="PROSITE" id="PS00584">
    <property type="entry name" value="PFKB_KINASES_2"/>
    <property type="match status" value="1"/>
</dbReference>
<evidence type="ECO:0000313" key="5">
    <source>
        <dbReference type="Proteomes" id="UP000245368"/>
    </source>
</evidence>
<dbReference type="SUPFAM" id="SSF53613">
    <property type="entry name" value="Ribokinase-like"/>
    <property type="match status" value="1"/>
</dbReference>
<dbReference type="KEGG" id="dez:DKM44_10665"/>
<name>A0A2Z3JF96_9DEIO</name>
<evidence type="ECO:0000256" key="2">
    <source>
        <dbReference type="ARBA" id="ARBA00022777"/>
    </source>
</evidence>
<dbReference type="EMBL" id="CP029494">
    <property type="protein sequence ID" value="AWN23635.1"/>
    <property type="molecule type" value="Genomic_DNA"/>
</dbReference>
<evidence type="ECO:0000313" key="4">
    <source>
        <dbReference type="EMBL" id="AWN23635.1"/>
    </source>
</evidence>
<sequence length="355" mass="36481">MISRASDSGSMLVLCGAKLCRTMSQLPQWPLALPARGGPVVVAGGLNTDILSRPHSALHAGTSNPAHTTFAPGGVGRNLAQTLAQLGVPTRLLGVVGDDAFGESLLGLTARAGVEVSGVVRRPGPSGSYLAVLSERGELVYGLSSMALTSDLRPADVPQWAGELSGAGLLIVDANLSPPMVAFLLEAAWERGVPAVLEPVSAPKAGPLSTVLSAARPLWLLTPDRAELAALTGQDLEQAGDAEVLSAARRLRVRGAQVVLLTLGRRGSWLVGEGGALPTPARQAQVRDVTGAGDALLAGLIAALWRGADWPEALAEAHLCAALTIEAPGAVRADLSPQLLTAERHRPALHGEPLT</sequence>
<dbReference type="InterPro" id="IPR011611">
    <property type="entry name" value="PfkB_dom"/>
</dbReference>
<dbReference type="PANTHER" id="PTHR10584:SF166">
    <property type="entry name" value="RIBOKINASE"/>
    <property type="match status" value="1"/>
</dbReference>
<dbReference type="GO" id="GO:0016301">
    <property type="term" value="F:kinase activity"/>
    <property type="evidence" value="ECO:0007669"/>
    <property type="project" value="UniProtKB-KW"/>
</dbReference>
<dbReference type="Pfam" id="PF00294">
    <property type="entry name" value="PfkB"/>
    <property type="match status" value="1"/>
</dbReference>
<protein>
    <submittedName>
        <fullName evidence="4">Carbohydrate kinase</fullName>
    </submittedName>
</protein>
<evidence type="ECO:0000259" key="3">
    <source>
        <dbReference type="Pfam" id="PF00294"/>
    </source>
</evidence>
<dbReference type="Proteomes" id="UP000245368">
    <property type="component" value="Chromosome"/>
</dbReference>
<dbReference type="Gene3D" id="3.40.1190.20">
    <property type="match status" value="1"/>
</dbReference>
<dbReference type="OrthoDB" id="9806249at2"/>
<proteinExistence type="predicted"/>
<dbReference type="CDD" id="cd01941">
    <property type="entry name" value="YeiC_kinase_like"/>
    <property type="match status" value="1"/>
</dbReference>
<gene>
    <name evidence="4" type="ORF">DKM44_10665</name>
</gene>
<keyword evidence="1" id="KW-0808">Transferase</keyword>
<organism evidence="4 5">
    <name type="scientific">Deinococcus irradiatisoli</name>
    <dbReference type="NCBI Taxonomy" id="2202254"/>
    <lineage>
        <taxon>Bacteria</taxon>
        <taxon>Thermotogati</taxon>
        <taxon>Deinococcota</taxon>
        <taxon>Deinococci</taxon>
        <taxon>Deinococcales</taxon>
        <taxon>Deinococcaceae</taxon>
        <taxon>Deinococcus</taxon>
    </lineage>
</organism>
<feature type="domain" description="Carbohydrate kinase PfkB" evidence="3">
    <location>
        <begin position="41"/>
        <end position="331"/>
    </location>
</feature>
<keyword evidence="5" id="KW-1185">Reference proteome</keyword>
<reference evidence="4 5" key="1">
    <citation type="submission" date="2018-05" db="EMBL/GenBank/DDBJ databases">
        <title>Complete Genome Sequence of Deinococcus sp. strain 17bor-2.</title>
        <authorList>
            <person name="Srinivasan S."/>
        </authorList>
    </citation>
    <scope>NUCLEOTIDE SEQUENCE [LARGE SCALE GENOMIC DNA]</scope>
    <source>
        <strain evidence="4 5">17bor-2</strain>
    </source>
</reference>
<dbReference type="InterPro" id="IPR002173">
    <property type="entry name" value="Carboh/pur_kinase_PfkB_CS"/>
</dbReference>